<reference evidence="3" key="1">
    <citation type="submission" date="2017-02" db="UniProtKB">
        <authorList>
            <consortium name="WormBaseParasite"/>
        </authorList>
    </citation>
    <scope>IDENTIFICATION</scope>
</reference>
<name>A0A0N5AIF5_9BILA</name>
<protein>
    <submittedName>
        <fullName evidence="3">Lipocalin/cytosolic fatty-acid binding domain-containing protein</fullName>
    </submittedName>
</protein>
<dbReference type="PANTHER" id="PTHR37437:SF5">
    <property type="entry name" value="LIPOCALIN-RELATED PROTEIN"/>
    <property type="match status" value="1"/>
</dbReference>
<proteinExistence type="predicted"/>
<evidence type="ECO:0000313" key="3">
    <source>
        <dbReference type="WBParaSite" id="SMUV_0000420101-mRNA-1"/>
    </source>
</evidence>
<evidence type="ECO:0000313" key="2">
    <source>
        <dbReference type="Proteomes" id="UP000046393"/>
    </source>
</evidence>
<dbReference type="WBParaSite" id="SMUV_0000420101-mRNA-1">
    <property type="protein sequence ID" value="SMUV_0000420101-mRNA-1"/>
    <property type="gene ID" value="SMUV_0000420101"/>
</dbReference>
<dbReference type="Pfam" id="PF24976">
    <property type="entry name" value="Lipocalin_10"/>
    <property type="match status" value="1"/>
</dbReference>
<dbReference type="InterPro" id="IPR056868">
    <property type="entry name" value="Lipocalin_dom_nem"/>
</dbReference>
<dbReference type="AlphaFoldDB" id="A0A0N5AIF5"/>
<feature type="domain" description="Lipocalin" evidence="1">
    <location>
        <begin position="76"/>
        <end position="255"/>
    </location>
</feature>
<organism evidence="2 3">
    <name type="scientific">Syphacia muris</name>
    <dbReference type="NCBI Taxonomy" id="451379"/>
    <lineage>
        <taxon>Eukaryota</taxon>
        <taxon>Metazoa</taxon>
        <taxon>Ecdysozoa</taxon>
        <taxon>Nematoda</taxon>
        <taxon>Chromadorea</taxon>
        <taxon>Rhabditida</taxon>
        <taxon>Spirurina</taxon>
        <taxon>Oxyuridomorpha</taxon>
        <taxon>Oxyuroidea</taxon>
        <taxon>Oxyuridae</taxon>
        <taxon>Syphacia</taxon>
    </lineage>
</organism>
<evidence type="ECO:0000259" key="1">
    <source>
        <dbReference type="Pfam" id="PF24976"/>
    </source>
</evidence>
<dbReference type="STRING" id="451379.A0A0N5AIF5"/>
<sequence length="265" mass="30154">MFGLNTGRAGTVDRIPLDDITRFKKPLPKVTFFDGMPAVPGLVGSLPGVGGCLPKQMPMVNQNSPSFFQNFLRLIPGAQDYLSTLVITPEVDIESLSGKYQWIISTKGVHQRYCPTTEFQYYVKTGNTSAINIVNAFHETNPQGAAKVGFGYGIIHNQKLYLYFQEDPCPYQIVMIGPRNERTGQYEYLVLSNWAKYPLIAMVRDYNDFMQRYRDEFVRRFKKEGFISEFSSVIGDTVDFVDWSLCRPLTPVSFLSNVLNRFLFG</sequence>
<accession>A0A0N5AIF5</accession>
<dbReference type="Proteomes" id="UP000046393">
    <property type="component" value="Unplaced"/>
</dbReference>
<dbReference type="PANTHER" id="PTHR37437">
    <property type="entry name" value="LIPOCALIN-RELATED PROTEIN-RELATED"/>
    <property type="match status" value="1"/>
</dbReference>
<keyword evidence="2" id="KW-1185">Reference proteome</keyword>